<evidence type="ECO:0000313" key="1">
    <source>
        <dbReference type="EMBL" id="CAF2803953.1"/>
    </source>
</evidence>
<gene>
    <name evidence="1" type="ORF">LSAA_3189</name>
</gene>
<keyword evidence="2" id="KW-1185">Reference proteome</keyword>
<dbReference type="EMBL" id="HG994590">
    <property type="protein sequence ID" value="CAF2803953.1"/>
    <property type="molecule type" value="Genomic_DNA"/>
</dbReference>
<reference evidence="1" key="1">
    <citation type="submission" date="2021-02" db="EMBL/GenBank/DDBJ databases">
        <authorList>
            <person name="Bekaert M."/>
        </authorList>
    </citation>
    <scope>NUCLEOTIDE SEQUENCE</scope>
    <source>
        <strain evidence="1">IoA-00</strain>
    </source>
</reference>
<dbReference type="AlphaFoldDB" id="A0A7R8CF86"/>
<name>A0A7R8CF86_LEPSM</name>
<dbReference type="Proteomes" id="UP000675881">
    <property type="component" value="Chromosome 11"/>
</dbReference>
<accession>A0A7R8CF86</accession>
<organism evidence="1 2">
    <name type="scientific">Lepeophtheirus salmonis</name>
    <name type="common">Salmon louse</name>
    <name type="synonym">Caligus salmonis</name>
    <dbReference type="NCBI Taxonomy" id="72036"/>
    <lineage>
        <taxon>Eukaryota</taxon>
        <taxon>Metazoa</taxon>
        <taxon>Ecdysozoa</taxon>
        <taxon>Arthropoda</taxon>
        <taxon>Crustacea</taxon>
        <taxon>Multicrustacea</taxon>
        <taxon>Hexanauplia</taxon>
        <taxon>Copepoda</taxon>
        <taxon>Siphonostomatoida</taxon>
        <taxon>Caligidae</taxon>
        <taxon>Lepeophtheirus</taxon>
    </lineage>
</organism>
<protein>
    <submittedName>
        <fullName evidence="1">(salmon louse) hypothetical protein</fullName>
    </submittedName>
</protein>
<proteinExistence type="predicted"/>
<evidence type="ECO:0000313" key="2">
    <source>
        <dbReference type="Proteomes" id="UP000675881"/>
    </source>
</evidence>
<sequence length="199" mass="22423">MRQLELREYLADGGDQADFGFGSEEEGTIERRVHSRSTPSEAYSFGLASTKTVECGPVPASNVRPLKSLAIQSMCSFLSMESENPYSLSSSQLVYGFTLRPPRQFLSKHSMPNPCTPQDLYFRVSEKMEAIKPVKLSQPKNPNLSKSTMSMESENPYNYCMKDLFAVICCTRKTITIDRKGRKDRVSVDRVKPAYLINP</sequence>